<dbReference type="PROSITE" id="PS00086">
    <property type="entry name" value="CYTOCHROME_P450"/>
    <property type="match status" value="1"/>
</dbReference>
<dbReference type="EC" id="1.14.-.-" evidence="8"/>
<dbReference type="PRINTS" id="PR00359">
    <property type="entry name" value="BP450"/>
</dbReference>
<keyword evidence="9" id="KW-1185">Reference proteome</keyword>
<dbReference type="AlphaFoldDB" id="A0A7K0BST7"/>
<dbReference type="FunFam" id="1.10.630.10:FF:000018">
    <property type="entry name" value="Cytochrome P450 monooxygenase"/>
    <property type="match status" value="1"/>
</dbReference>
<dbReference type="PRINTS" id="PR00385">
    <property type="entry name" value="P450"/>
</dbReference>
<dbReference type="GO" id="GO:0005506">
    <property type="term" value="F:iron ion binding"/>
    <property type="evidence" value="ECO:0007669"/>
    <property type="project" value="InterPro"/>
</dbReference>
<evidence type="ECO:0000256" key="7">
    <source>
        <dbReference type="RuleBase" id="RU000461"/>
    </source>
</evidence>
<keyword evidence="6 7" id="KW-0503">Monooxygenase</keyword>
<evidence type="ECO:0000313" key="8">
    <source>
        <dbReference type="EMBL" id="MQY04239.1"/>
    </source>
</evidence>
<proteinExistence type="inferred from homology"/>
<sequence>MTVPADFPDAHFADGHPHALYEAVRAHGSPVRHPALPLWVVGTYAEAHAAAADPAAFRSGDGILIPEIGHAYDAPPTIMHTDPPDHTRYRRLVAPAFRPRTMRALEGPVRDRVRALLAAGPADAVGDLAVPLPLQVICLLLGVPEDDWPRFHAWSEAIVPGAAPGLDDAGRDRLRVECGTYLVRTAHERRAAPRDDVISLLAGGDRLTDLELVMFLIQLLVAGNETTRHAISGGLLAFAEHPGQWAALRARSGELLDTAVAEILRWTSPVVYFLRTATRPVTLGGARIAAGEKVMLLYGSANFDPLAYGPDAARFDIARPAEPAGMAFGFGPHFCLGAALARLEIRVLLEEMAARYERIEKAGEAVHNGSPVVTGLRRAPLTFS</sequence>
<dbReference type="RefSeq" id="WP_153532029.1">
    <property type="nucleotide sequence ID" value="NZ_WEGH01000001.1"/>
</dbReference>
<dbReference type="GO" id="GO:0020037">
    <property type="term" value="F:heme binding"/>
    <property type="evidence" value="ECO:0007669"/>
    <property type="project" value="InterPro"/>
</dbReference>
<evidence type="ECO:0000256" key="2">
    <source>
        <dbReference type="ARBA" id="ARBA00022617"/>
    </source>
</evidence>
<reference evidence="8 9" key="1">
    <citation type="submission" date="2019-10" db="EMBL/GenBank/DDBJ databases">
        <title>Actinomadura rubteroloni sp. nov. and Actinomadura macrotermitis sp. nov., isolated from the gut of fungus growing-termite Macrotermes natalensis.</title>
        <authorList>
            <person name="Benndorf R."/>
            <person name="Martin K."/>
            <person name="Kuefner M."/>
            <person name="De Beer W."/>
            <person name="Kaster A.-K."/>
            <person name="Vollmers J."/>
            <person name="Poulsen M."/>
            <person name="Beemelmanns C."/>
        </authorList>
    </citation>
    <scope>NUCLEOTIDE SEQUENCE [LARGE SCALE GENOMIC DNA]</scope>
    <source>
        <strain evidence="8 9">RB68</strain>
    </source>
</reference>
<dbReference type="InterPro" id="IPR017972">
    <property type="entry name" value="Cyt_P450_CS"/>
</dbReference>
<evidence type="ECO:0000256" key="4">
    <source>
        <dbReference type="ARBA" id="ARBA00023002"/>
    </source>
</evidence>
<evidence type="ECO:0000256" key="1">
    <source>
        <dbReference type="ARBA" id="ARBA00010617"/>
    </source>
</evidence>
<gene>
    <name evidence="8" type="ORF">ACRB68_22900</name>
</gene>
<comment type="similarity">
    <text evidence="1 7">Belongs to the cytochrome P450 family.</text>
</comment>
<keyword evidence="2 7" id="KW-0349">Heme</keyword>
<keyword evidence="3 7" id="KW-0479">Metal-binding</keyword>
<dbReference type="Gene3D" id="1.10.630.10">
    <property type="entry name" value="Cytochrome P450"/>
    <property type="match status" value="1"/>
</dbReference>
<dbReference type="PANTHER" id="PTHR46696:SF4">
    <property type="entry name" value="BIOTIN BIOSYNTHESIS CYTOCHROME P450"/>
    <property type="match status" value="1"/>
</dbReference>
<dbReference type="InterPro" id="IPR002397">
    <property type="entry name" value="Cyt_P450_B"/>
</dbReference>
<dbReference type="GO" id="GO:0006707">
    <property type="term" value="P:cholesterol catabolic process"/>
    <property type="evidence" value="ECO:0007669"/>
    <property type="project" value="TreeGrafter"/>
</dbReference>
<dbReference type="InterPro" id="IPR001128">
    <property type="entry name" value="Cyt_P450"/>
</dbReference>
<keyword evidence="4 7" id="KW-0560">Oxidoreductase</keyword>
<dbReference type="SUPFAM" id="SSF48264">
    <property type="entry name" value="Cytochrome P450"/>
    <property type="match status" value="1"/>
</dbReference>
<accession>A0A7K0BST7</accession>
<evidence type="ECO:0000256" key="5">
    <source>
        <dbReference type="ARBA" id="ARBA00023004"/>
    </source>
</evidence>
<dbReference type="PANTHER" id="PTHR46696">
    <property type="entry name" value="P450, PUTATIVE (EUROFUNG)-RELATED"/>
    <property type="match status" value="1"/>
</dbReference>
<evidence type="ECO:0000313" key="9">
    <source>
        <dbReference type="Proteomes" id="UP000487268"/>
    </source>
</evidence>
<dbReference type="EMBL" id="WEGH01000001">
    <property type="protein sequence ID" value="MQY04239.1"/>
    <property type="molecule type" value="Genomic_DNA"/>
</dbReference>
<evidence type="ECO:0000256" key="3">
    <source>
        <dbReference type="ARBA" id="ARBA00022723"/>
    </source>
</evidence>
<protein>
    <submittedName>
        <fullName evidence="8">Putative cytochrome P450 126</fullName>
        <ecNumber evidence="8">1.14.-.-</ecNumber>
    </submittedName>
</protein>
<dbReference type="GO" id="GO:0036199">
    <property type="term" value="F:cholest-4-en-3-one 26-monooxygenase activity"/>
    <property type="evidence" value="ECO:0007669"/>
    <property type="project" value="TreeGrafter"/>
</dbReference>
<keyword evidence="5 7" id="KW-0408">Iron</keyword>
<dbReference type="Proteomes" id="UP000487268">
    <property type="component" value="Unassembled WGS sequence"/>
</dbReference>
<dbReference type="OrthoDB" id="3203662at2"/>
<organism evidence="8 9">
    <name type="scientific">Actinomadura macrotermitis</name>
    <dbReference type="NCBI Taxonomy" id="2585200"/>
    <lineage>
        <taxon>Bacteria</taxon>
        <taxon>Bacillati</taxon>
        <taxon>Actinomycetota</taxon>
        <taxon>Actinomycetes</taxon>
        <taxon>Streptosporangiales</taxon>
        <taxon>Thermomonosporaceae</taxon>
        <taxon>Actinomadura</taxon>
    </lineage>
</organism>
<comment type="caution">
    <text evidence="8">The sequence shown here is derived from an EMBL/GenBank/DDBJ whole genome shotgun (WGS) entry which is preliminary data.</text>
</comment>
<name>A0A7K0BST7_9ACTN</name>
<dbReference type="InterPro" id="IPR036396">
    <property type="entry name" value="Cyt_P450_sf"/>
</dbReference>
<evidence type="ECO:0000256" key="6">
    <source>
        <dbReference type="ARBA" id="ARBA00023033"/>
    </source>
</evidence>
<dbReference type="GO" id="GO:0008395">
    <property type="term" value="F:steroid hydroxylase activity"/>
    <property type="evidence" value="ECO:0007669"/>
    <property type="project" value="TreeGrafter"/>
</dbReference>
<dbReference type="Pfam" id="PF00067">
    <property type="entry name" value="p450"/>
    <property type="match status" value="1"/>
</dbReference>